<evidence type="ECO:0000313" key="2">
    <source>
        <dbReference type="EMBL" id="KAK1923355.1"/>
    </source>
</evidence>
<comment type="caution">
    <text evidence="2">The sequence shown here is derived from an EMBL/GenBank/DDBJ whole genome shotgun (WGS) entry which is preliminary data.</text>
</comment>
<reference evidence="2" key="1">
    <citation type="submission" date="2023-02" db="EMBL/GenBank/DDBJ databases">
        <title>Identification and recombinant expression of a fungal hydrolase from Papiliotrema laurentii that hydrolyzes apple cutin and clears colloidal polyester polyurethane.</title>
        <authorList>
            <consortium name="DOE Joint Genome Institute"/>
            <person name="Roman V.A."/>
            <person name="Bojanowski C."/>
            <person name="Crable B.R."/>
            <person name="Wagner D.N."/>
            <person name="Hung C.S."/>
            <person name="Nadeau L.J."/>
            <person name="Schratz L."/>
            <person name="Haridas S."/>
            <person name="Pangilinan J."/>
            <person name="Lipzen A."/>
            <person name="Na H."/>
            <person name="Yan M."/>
            <person name="Ng V."/>
            <person name="Grigoriev I.V."/>
            <person name="Spatafora J.W."/>
            <person name="Barlow D."/>
            <person name="Biffinger J."/>
            <person name="Kelley-Loughnane N."/>
            <person name="Varaljay V.A."/>
            <person name="Crookes-Goodson W.J."/>
        </authorList>
    </citation>
    <scope>NUCLEOTIDE SEQUENCE</scope>
    <source>
        <strain evidence="2">5307AH</strain>
    </source>
</reference>
<feature type="region of interest" description="Disordered" evidence="1">
    <location>
        <begin position="258"/>
        <end position="279"/>
    </location>
</feature>
<evidence type="ECO:0000313" key="3">
    <source>
        <dbReference type="Proteomes" id="UP001182556"/>
    </source>
</evidence>
<dbReference type="Proteomes" id="UP001182556">
    <property type="component" value="Unassembled WGS sequence"/>
</dbReference>
<organism evidence="2 3">
    <name type="scientific">Papiliotrema laurentii</name>
    <name type="common">Cryptococcus laurentii</name>
    <dbReference type="NCBI Taxonomy" id="5418"/>
    <lineage>
        <taxon>Eukaryota</taxon>
        <taxon>Fungi</taxon>
        <taxon>Dikarya</taxon>
        <taxon>Basidiomycota</taxon>
        <taxon>Agaricomycotina</taxon>
        <taxon>Tremellomycetes</taxon>
        <taxon>Tremellales</taxon>
        <taxon>Rhynchogastremaceae</taxon>
        <taxon>Papiliotrema</taxon>
    </lineage>
</organism>
<feature type="compositionally biased region" description="Low complexity" evidence="1">
    <location>
        <begin position="263"/>
        <end position="279"/>
    </location>
</feature>
<feature type="compositionally biased region" description="Basic residues" evidence="1">
    <location>
        <begin position="26"/>
        <end position="37"/>
    </location>
</feature>
<feature type="compositionally biased region" description="Polar residues" evidence="1">
    <location>
        <begin position="1"/>
        <end position="10"/>
    </location>
</feature>
<feature type="region of interest" description="Disordered" evidence="1">
    <location>
        <begin position="1"/>
        <end position="85"/>
    </location>
</feature>
<feature type="compositionally biased region" description="Basic and acidic residues" evidence="1">
    <location>
        <begin position="70"/>
        <end position="85"/>
    </location>
</feature>
<evidence type="ECO:0000256" key="1">
    <source>
        <dbReference type="SAM" id="MobiDB-lite"/>
    </source>
</evidence>
<sequence>MSSSPPTSQALVRYEPKTSADARTSGRPRKSRPRKAPRQVTSLAKTSGQGGSDTGDGTTRPIRSALKGGRRAEMKAHAKENPWQREKGNDVDEQLRTLAETIGFKSIAADLAEKSDQIMSNPDNYAAFTRNMSGLWSKVFGKDTLPEKLKIEALPKIKDKNKVDSKIRETLRSLQSTVDKYKHVIRAADTTTEGAVREMVAEFINRDLMPNGGGLTSLSSYGKAQERIKRIEELGAVDTTTGKQSTDKQSTALVPWKPQGAVSTNPATTNTSGAGAASSTALIRRPSPGAMSLYTGDTGDTGAASSTALIRRPSPGAMSLYTGDTGDTAKTANTKDTAPVSMALVPTTQNTAITKFTETGTAPSGAVITAKEANALRLREMLKGVKNKARAQQATMGTLQATKRTLQSTGITLPEETAASTKVTQALTEALRAKPLMPTRDGGETKEVTAIDPEGREFKASAVKDGETITVTYKQPVDPGDLPAHIAALLVQMAEEKGTATAAASGGLMSKVNSAASAIGSGISSVGNFASSLVKSVAAAA</sequence>
<proteinExistence type="predicted"/>
<accession>A0AAD9CZL1</accession>
<dbReference type="EMBL" id="JAODAN010000006">
    <property type="protein sequence ID" value="KAK1923355.1"/>
    <property type="molecule type" value="Genomic_DNA"/>
</dbReference>
<protein>
    <submittedName>
        <fullName evidence="2">Uncharacterized protein</fullName>
    </submittedName>
</protein>
<keyword evidence="3" id="KW-1185">Reference proteome</keyword>
<dbReference type="AlphaFoldDB" id="A0AAD9CZL1"/>
<name>A0AAD9CZL1_PAPLA</name>
<gene>
    <name evidence="2" type="ORF">DB88DRAFT_490873</name>
</gene>